<organism evidence="4 5">
    <name type="scientific">Giardia duodenalis assemblage B</name>
    <dbReference type="NCBI Taxonomy" id="1394984"/>
    <lineage>
        <taxon>Eukaryota</taxon>
        <taxon>Metamonada</taxon>
        <taxon>Diplomonadida</taxon>
        <taxon>Hexamitidae</taxon>
        <taxon>Giardiinae</taxon>
        <taxon>Giardia</taxon>
    </lineage>
</organism>
<dbReference type="SMART" id="SM00248">
    <property type="entry name" value="ANK"/>
    <property type="match status" value="8"/>
</dbReference>
<dbReference type="InterPro" id="IPR002110">
    <property type="entry name" value="Ankyrin_rpt"/>
</dbReference>
<dbReference type="SUPFAM" id="SSF48403">
    <property type="entry name" value="Ankyrin repeat"/>
    <property type="match status" value="2"/>
</dbReference>
<dbReference type="AlphaFoldDB" id="A0A132NNA5"/>
<comment type="caution">
    <text evidence="4">The sequence shown here is derived from an EMBL/GenBank/DDBJ whole genome shotgun (WGS) entry which is preliminary data.</text>
</comment>
<dbReference type="Proteomes" id="UP000070089">
    <property type="component" value="Unassembled WGS sequence"/>
</dbReference>
<evidence type="ECO:0000313" key="4">
    <source>
        <dbReference type="EMBL" id="KWX11272.1"/>
    </source>
</evidence>
<dbReference type="EMBL" id="JXTI01000221">
    <property type="protein sequence ID" value="KWX11272.1"/>
    <property type="molecule type" value="Genomic_DNA"/>
</dbReference>
<dbReference type="VEuPathDB" id="GiardiaDB:QR46_4770"/>
<feature type="region of interest" description="Disordered" evidence="3">
    <location>
        <begin position="564"/>
        <end position="590"/>
    </location>
</feature>
<dbReference type="PROSITE" id="PS50088">
    <property type="entry name" value="ANK_REPEAT"/>
    <property type="match status" value="1"/>
</dbReference>
<reference evidence="4 5" key="1">
    <citation type="journal article" date="2015" name="Mol. Biochem. Parasitol.">
        <title>Identification of polymorphic genes for use in assemblage B genotyping assays through comparative genomics of multiple assemblage B Giardia duodenalis isolates.</title>
        <authorList>
            <person name="Wielinga C."/>
            <person name="Thompson R.C."/>
            <person name="Monis P."/>
            <person name="Ryan U."/>
        </authorList>
    </citation>
    <scope>NUCLEOTIDE SEQUENCE [LARGE SCALE GENOMIC DNA]</scope>
    <source>
        <strain evidence="4 5">BAH15c1</strain>
    </source>
</reference>
<gene>
    <name evidence="4" type="ORF">QR46_4770</name>
</gene>
<dbReference type="InterPro" id="IPR036770">
    <property type="entry name" value="Ankyrin_rpt-contain_sf"/>
</dbReference>
<name>A0A132NNA5_GIAIN</name>
<evidence type="ECO:0000256" key="2">
    <source>
        <dbReference type="SAM" id="Coils"/>
    </source>
</evidence>
<feature type="region of interest" description="Disordered" evidence="3">
    <location>
        <begin position="491"/>
        <end position="514"/>
    </location>
</feature>
<keyword evidence="2" id="KW-0175">Coiled coil</keyword>
<dbReference type="Pfam" id="PF12796">
    <property type="entry name" value="Ank_2"/>
    <property type="match status" value="3"/>
</dbReference>
<evidence type="ECO:0000256" key="1">
    <source>
        <dbReference type="PROSITE-ProRule" id="PRU00023"/>
    </source>
</evidence>
<feature type="compositionally biased region" description="Low complexity" evidence="3">
    <location>
        <begin position="495"/>
        <end position="504"/>
    </location>
</feature>
<sequence>MVVISCDQKFKSPSMSLSDWFQGIIMNDFDTVNKLLGQYKCSVDAQGDTGLMVATQAGLLGMVRLLAPFESGSRSSSGCTALMIACMSNMPEIVDVLLPLEKDFRLSDGRDSLMLAASSNSGDVLDILMPNFSLCRDNNSLSALDYAGYEGHLFIVMKLVHYFHPSPADLSIARDLASEAGRNSVVAYLDSLDVTGNSNPIQDASSGGFTNESDILIDKRDDMIITTSVNSEDRISLPQPDDPFASDITAISSVAEKRITFLESENKALRLKLEAIIATTDKERLSAFNKMENEIAFYMGEVEMLQNKLKEKDLVDSSDLESENIESLQQLLISVKEELDKSREDLNTSLESQSELTSLLLIKEEEGKKLAAEIDSLKLELKVSKKELERTEIELKKTKERLKIYESETITGKTSDSALVLTKSLYGHDLREQLAAPLRNIIPTDIDLRFIKGTSTQFKANPSELGHLISNFNILKKAYVSLLKDVDKAGASPQRSVVGSSRGHGSLRNKSARARDSMDTLISSINTSIRRSSSRTAPLSRSASSQVIQLAPNQNLGIERAQSSLADNRQKNISSGTQVGRSVTAQNRTINDSLSTENLITELSNPENTPLMNAFIEGNLDGVLNMLSYVGKQRSDGTTALMLAALFNRISAIKYVVKKEARMKRADGTTALHIALQRGIIPLADLLTKYEGIDVSKYSTEGNRKTELMCAAEENDLVKLWCLRPLQERLQDQNGKTALMYALEKGNLHCVYLLLSSEAKLRDNQGNNIVYYCSKMSHALPESLRQEVTFMATRYCNENYYVE</sequence>
<evidence type="ECO:0000313" key="5">
    <source>
        <dbReference type="Proteomes" id="UP000070089"/>
    </source>
</evidence>
<protein>
    <submittedName>
        <fullName evidence="4">Ankyrin repeat protein</fullName>
    </submittedName>
</protein>
<keyword evidence="1" id="KW-0040">ANK repeat</keyword>
<dbReference type="PANTHER" id="PTHR24120">
    <property type="entry name" value="GH07239P"/>
    <property type="match status" value="1"/>
</dbReference>
<proteinExistence type="predicted"/>
<dbReference type="Gene3D" id="1.25.40.20">
    <property type="entry name" value="Ankyrin repeat-containing domain"/>
    <property type="match status" value="2"/>
</dbReference>
<dbReference type="PANTHER" id="PTHR24120:SF4">
    <property type="entry name" value="GH07239P"/>
    <property type="match status" value="1"/>
</dbReference>
<dbReference type="OrthoDB" id="445896at2759"/>
<feature type="coiled-coil region" evidence="2">
    <location>
        <begin position="288"/>
        <end position="408"/>
    </location>
</feature>
<evidence type="ECO:0000256" key="3">
    <source>
        <dbReference type="SAM" id="MobiDB-lite"/>
    </source>
</evidence>
<accession>A0A132NNA5</accession>
<feature type="repeat" description="ANK" evidence="1">
    <location>
        <begin position="734"/>
        <end position="766"/>
    </location>
</feature>